<dbReference type="NCBIfam" id="TIGR02243">
    <property type="entry name" value="putative baseplate assembly protein"/>
    <property type="match status" value="1"/>
</dbReference>
<dbReference type="EMBL" id="CP016076">
    <property type="protein sequence ID" value="APU16173.1"/>
    <property type="molecule type" value="Genomic_DNA"/>
</dbReference>
<dbReference type="KEGG" id="acad:UA74_20740"/>
<accession>A0AAC9LDV9</accession>
<dbReference type="RefSeq" id="WP_318533261.1">
    <property type="nucleotide sequence ID" value="NZ_CP016076.1"/>
</dbReference>
<protein>
    <submittedName>
        <fullName evidence="1">Baseplate assembly protein</fullName>
    </submittedName>
</protein>
<evidence type="ECO:0000313" key="2">
    <source>
        <dbReference type="Proteomes" id="UP000185511"/>
    </source>
</evidence>
<dbReference type="Proteomes" id="UP000185511">
    <property type="component" value="Chromosome"/>
</dbReference>
<sequence length="150" mass="16762">MALPAPNLDDRGFQQLVDEAKRYVQQRCPEWTDHNVSDPGVTLIETFAHMVDQLVYRLNRVPEKNYLAFLDLLGITLFPPAAARAEITFWLSAPQPDVVALRAGTEVATVRTETEEAMLFATVADLAIVPCVLNWSPARWGRNPSTTPRS</sequence>
<keyword evidence="2" id="KW-1185">Reference proteome</keyword>
<name>A0AAC9LDV9_9PSEU</name>
<evidence type="ECO:0000313" key="1">
    <source>
        <dbReference type="EMBL" id="APU16173.1"/>
    </source>
</evidence>
<organism evidence="1 2">
    <name type="scientific">Actinoalloteichus fjordicus</name>
    <dbReference type="NCBI Taxonomy" id="1612552"/>
    <lineage>
        <taxon>Bacteria</taxon>
        <taxon>Bacillati</taxon>
        <taxon>Actinomycetota</taxon>
        <taxon>Actinomycetes</taxon>
        <taxon>Pseudonocardiales</taxon>
        <taxon>Pseudonocardiaceae</taxon>
        <taxon>Actinoalloteichus</taxon>
    </lineage>
</organism>
<dbReference type="AlphaFoldDB" id="A0AAC9LDV9"/>
<reference evidence="2" key="1">
    <citation type="submission" date="2016-06" db="EMBL/GenBank/DDBJ databases">
        <title>Complete genome sequence of Actinoalloteichus fjordicus DSM 46855 (=ADI127-17), type strain of the new species Actinoalloteichus fjordicus.</title>
        <authorList>
            <person name="Ruckert C."/>
            <person name="Nouioui I."/>
            <person name="Willmese J."/>
            <person name="van Wezel G."/>
            <person name="Klenk H.-P."/>
            <person name="Kalinowski J."/>
            <person name="Zotchev S.B."/>
        </authorList>
    </citation>
    <scope>NUCLEOTIDE SEQUENCE [LARGE SCALE GENOMIC DNA]</scope>
    <source>
        <strain evidence="2">ADI127-7</strain>
    </source>
</reference>
<proteinExistence type="predicted"/>
<gene>
    <name evidence="1" type="ORF">UA74_20740</name>
</gene>
<dbReference type="InterPro" id="IPR011749">
    <property type="entry name" value="CHP02243"/>
</dbReference>